<comment type="caution">
    <text evidence="1">The sequence shown here is derived from an EMBL/GenBank/DDBJ whole genome shotgun (WGS) entry which is preliminary data.</text>
</comment>
<proteinExistence type="predicted"/>
<evidence type="ECO:0000313" key="1">
    <source>
        <dbReference type="EMBL" id="KAG9225064.1"/>
    </source>
</evidence>
<reference evidence="1 2" key="1">
    <citation type="journal article" date="2021" name="Appl. Environ. Microbiol.">
        <title>Genetic linkage and physical mapping for an oyster mushroom Pleurotus cornucopiae and QTL analysis for the trait cap color.</title>
        <authorList>
            <person name="Zhang Y."/>
            <person name="Gao W."/>
            <person name="Sonnenberg A."/>
            <person name="Chen Q."/>
            <person name="Zhang J."/>
            <person name="Huang C."/>
        </authorList>
    </citation>
    <scope>NUCLEOTIDE SEQUENCE [LARGE SCALE GENOMIC DNA]</scope>
    <source>
        <strain evidence="1">CCMSSC00406</strain>
    </source>
</reference>
<gene>
    <name evidence="1" type="ORF">CCMSSC00406_0008772</name>
</gene>
<sequence>MSPHSRRKSVDSSDSSSGSDNDHGGKDSHKKEKKDKKDKDKKGKKKDKQSHHQEGQSQATNYGHSSTADIDNRQARLHTSQIMDYEQGPPPAYPPPLPRAPSSHPPSGYRVPLTTENAFPPPAQAGPAVAHDLDGSPIFIGSAIMDSSVHPCKIGPHLQPYVAVPYGGAEFGHHGRYDLLPFDGASMEWVPTSHGRIPSGRSPVEGGYEEGGEKLYHALGDVNGVKVPGKTGEHLNGANVSFGGAEIAVSQYEILCWR</sequence>
<name>A0ACB7J4T4_PLECO</name>
<evidence type="ECO:0000313" key="2">
    <source>
        <dbReference type="Proteomes" id="UP000824881"/>
    </source>
</evidence>
<accession>A0ACB7J4T4</accession>
<protein>
    <submittedName>
        <fullName evidence="1">Uncharacterized protein</fullName>
    </submittedName>
</protein>
<keyword evidence="2" id="KW-1185">Reference proteome</keyword>
<organism evidence="1 2">
    <name type="scientific">Pleurotus cornucopiae</name>
    <name type="common">Cornucopia mushroom</name>
    <dbReference type="NCBI Taxonomy" id="5321"/>
    <lineage>
        <taxon>Eukaryota</taxon>
        <taxon>Fungi</taxon>
        <taxon>Dikarya</taxon>
        <taxon>Basidiomycota</taxon>
        <taxon>Agaricomycotina</taxon>
        <taxon>Agaricomycetes</taxon>
        <taxon>Agaricomycetidae</taxon>
        <taxon>Agaricales</taxon>
        <taxon>Pleurotineae</taxon>
        <taxon>Pleurotaceae</taxon>
        <taxon>Pleurotus</taxon>
    </lineage>
</organism>
<dbReference type="Proteomes" id="UP000824881">
    <property type="component" value="Unassembled WGS sequence"/>
</dbReference>
<dbReference type="EMBL" id="WQMT02000003">
    <property type="protein sequence ID" value="KAG9225064.1"/>
    <property type="molecule type" value="Genomic_DNA"/>
</dbReference>